<evidence type="ECO:0000256" key="11">
    <source>
        <dbReference type="ARBA" id="ARBA00036904"/>
    </source>
</evidence>
<evidence type="ECO:0000256" key="8">
    <source>
        <dbReference type="ARBA" id="ARBA00022842"/>
    </source>
</evidence>
<dbReference type="GO" id="GO:0008413">
    <property type="term" value="F:8-oxo-7,8-dihydroguanosine triphosphate pyrophosphatase activity"/>
    <property type="evidence" value="ECO:0007669"/>
    <property type="project" value="InterPro"/>
</dbReference>
<feature type="domain" description="Nudix hydrolase" evidence="19">
    <location>
        <begin position="1"/>
        <end position="129"/>
    </location>
</feature>
<evidence type="ECO:0000256" key="17">
    <source>
        <dbReference type="PIRSR" id="PIRSR603561-1"/>
    </source>
</evidence>
<proteinExistence type="inferred from homology"/>
<dbReference type="GeneID" id="83697516"/>
<evidence type="ECO:0000256" key="3">
    <source>
        <dbReference type="ARBA" id="ARBA00022457"/>
    </source>
</evidence>
<dbReference type="Proteomes" id="UP000596176">
    <property type="component" value="Chromosome"/>
</dbReference>
<evidence type="ECO:0000259" key="19">
    <source>
        <dbReference type="PROSITE" id="PS51462"/>
    </source>
</evidence>
<feature type="binding site" evidence="18">
    <location>
        <position position="57"/>
    </location>
    <ligand>
        <name>Mg(2+)</name>
        <dbReference type="ChEBI" id="CHEBI:18420"/>
    </ligand>
</feature>
<comment type="catalytic activity">
    <reaction evidence="11">
        <text>8-oxo-GTP + H2O = 8-oxo-GMP + diphosphate + H(+)</text>
        <dbReference type="Rhea" id="RHEA:67616"/>
        <dbReference type="ChEBI" id="CHEBI:15377"/>
        <dbReference type="ChEBI" id="CHEBI:15378"/>
        <dbReference type="ChEBI" id="CHEBI:33019"/>
        <dbReference type="ChEBI" id="CHEBI:143553"/>
        <dbReference type="ChEBI" id="CHEBI:145694"/>
    </reaction>
</comment>
<dbReference type="PANTHER" id="PTHR47707:SF1">
    <property type="entry name" value="NUDIX HYDROLASE FAMILY PROTEIN"/>
    <property type="match status" value="1"/>
</dbReference>
<evidence type="ECO:0000256" key="5">
    <source>
        <dbReference type="ARBA" id="ARBA00022723"/>
    </source>
</evidence>
<evidence type="ECO:0000256" key="4">
    <source>
        <dbReference type="ARBA" id="ARBA00022705"/>
    </source>
</evidence>
<dbReference type="GO" id="GO:0005524">
    <property type="term" value="F:ATP binding"/>
    <property type="evidence" value="ECO:0007669"/>
    <property type="project" value="UniProtKB-KW"/>
</dbReference>
<evidence type="ECO:0000256" key="14">
    <source>
        <dbReference type="ARBA" id="ARBA00041592"/>
    </source>
</evidence>
<keyword evidence="8 18" id="KW-0460">Magnesium</keyword>
<dbReference type="PRINTS" id="PR00502">
    <property type="entry name" value="NUDIXFAMILY"/>
</dbReference>
<dbReference type="PANTHER" id="PTHR47707">
    <property type="entry name" value="8-OXO-DGTP DIPHOSPHATASE"/>
    <property type="match status" value="1"/>
</dbReference>
<dbReference type="InterPro" id="IPR047127">
    <property type="entry name" value="MutT-like"/>
</dbReference>
<evidence type="ECO:0000256" key="12">
    <source>
        <dbReference type="ARBA" id="ARBA00038905"/>
    </source>
</evidence>
<dbReference type="NCBIfam" id="TIGR00586">
    <property type="entry name" value="mutt"/>
    <property type="match status" value="1"/>
</dbReference>
<evidence type="ECO:0000256" key="10">
    <source>
        <dbReference type="ARBA" id="ARBA00035861"/>
    </source>
</evidence>
<dbReference type="AlphaFoldDB" id="A0A1W5DU00"/>
<keyword evidence="4" id="KW-0235">DNA replication</keyword>
<evidence type="ECO:0000256" key="16">
    <source>
        <dbReference type="ARBA" id="ARBA00042798"/>
    </source>
</evidence>
<dbReference type="EMBL" id="CP068391">
    <property type="protein sequence ID" value="QQX54651.1"/>
    <property type="molecule type" value="Genomic_DNA"/>
</dbReference>
<keyword evidence="6" id="KW-0227">DNA damage</keyword>
<dbReference type="OrthoDB" id="9810648at2"/>
<keyword evidence="9" id="KW-0234">DNA repair</keyword>
<dbReference type="GO" id="GO:0044715">
    <property type="term" value="F:8-oxo-dGDP phosphatase activity"/>
    <property type="evidence" value="ECO:0007669"/>
    <property type="project" value="TreeGrafter"/>
</dbReference>
<comment type="catalytic activity">
    <reaction evidence="10">
        <text>8-oxo-dGTP + H2O = 8-oxo-dGMP + diphosphate + H(+)</text>
        <dbReference type="Rhea" id="RHEA:31575"/>
        <dbReference type="ChEBI" id="CHEBI:15377"/>
        <dbReference type="ChEBI" id="CHEBI:15378"/>
        <dbReference type="ChEBI" id="CHEBI:33019"/>
        <dbReference type="ChEBI" id="CHEBI:63224"/>
        <dbReference type="ChEBI" id="CHEBI:77896"/>
        <dbReference type="EC" id="3.6.1.55"/>
    </reaction>
</comment>
<evidence type="ECO:0000313" key="23">
    <source>
        <dbReference type="Proteomes" id="UP000639004"/>
    </source>
</evidence>
<dbReference type="NCBIfam" id="NF008044">
    <property type="entry name" value="PRK10776.1"/>
    <property type="match status" value="1"/>
</dbReference>
<comment type="similarity">
    <text evidence="2">Belongs to the Nudix hydrolase family.</text>
</comment>
<keyword evidence="20" id="KW-0067">ATP-binding</keyword>
<dbReference type="FunFam" id="3.90.79.10:FF:000014">
    <property type="entry name" value="8-oxo-dGTP diphosphatase MutT"/>
    <property type="match status" value="1"/>
</dbReference>
<dbReference type="PROSITE" id="PS00893">
    <property type="entry name" value="NUDIX_BOX"/>
    <property type="match status" value="1"/>
</dbReference>
<feature type="binding site" evidence="17">
    <location>
        <begin position="34"/>
        <end position="37"/>
    </location>
    <ligand>
        <name>8-oxo-dGTP</name>
        <dbReference type="ChEBI" id="CHEBI:77896"/>
    </ligand>
</feature>
<dbReference type="CDD" id="cd03425">
    <property type="entry name" value="NUDIX_MutT_NudA_like"/>
    <property type="match status" value="1"/>
</dbReference>
<dbReference type="EC" id="3.6.1.55" evidence="12"/>
<keyword evidence="5 18" id="KW-0479">Metal-binding</keyword>
<dbReference type="InterPro" id="IPR020084">
    <property type="entry name" value="NUDIX_hydrolase_CS"/>
</dbReference>
<keyword evidence="23" id="KW-1185">Reference proteome</keyword>
<feature type="binding site" evidence="17">
    <location>
        <position position="119"/>
    </location>
    <ligand>
        <name>8-oxo-dGTP</name>
        <dbReference type="ChEBI" id="CHEBI:77896"/>
    </ligand>
</feature>
<sequence length="134" mass="15303">MKHLNIAVGIIRNAQQEIFITRRAADSHMAGFWEFPGGKIEQGETPEQALNRELQEETGIETERAELLEVLEHRFSDRIVTLNFYLVEGWAGEPFGREGQPMRWVKQADLREEEFPEANVSIIKLLVAQANAAQ</sequence>
<evidence type="ECO:0000256" key="6">
    <source>
        <dbReference type="ARBA" id="ARBA00022763"/>
    </source>
</evidence>
<organism evidence="21 22">
    <name type="scientific">Serratia proteamaculans</name>
    <dbReference type="NCBI Taxonomy" id="28151"/>
    <lineage>
        <taxon>Bacteria</taxon>
        <taxon>Pseudomonadati</taxon>
        <taxon>Pseudomonadota</taxon>
        <taxon>Gammaproteobacteria</taxon>
        <taxon>Enterobacterales</taxon>
        <taxon>Yersiniaceae</taxon>
        <taxon>Serratia</taxon>
    </lineage>
</organism>
<comment type="cofactor">
    <cofactor evidence="1 18">
        <name>Mg(2+)</name>
        <dbReference type="ChEBI" id="CHEBI:18420"/>
    </cofactor>
</comment>
<dbReference type="GO" id="GO:0044716">
    <property type="term" value="F:8-oxo-GDP phosphatase activity"/>
    <property type="evidence" value="ECO:0007669"/>
    <property type="project" value="TreeGrafter"/>
</dbReference>
<dbReference type="InterPro" id="IPR003561">
    <property type="entry name" value="Mutator_MutT"/>
</dbReference>
<dbReference type="InterPro" id="IPR020476">
    <property type="entry name" value="Nudix_hydrolase"/>
</dbReference>
<dbReference type="GO" id="GO:0006281">
    <property type="term" value="P:DNA repair"/>
    <property type="evidence" value="ECO:0007669"/>
    <property type="project" value="UniProtKB-KW"/>
</dbReference>
<dbReference type="SUPFAM" id="SSF55811">
    <property type="entry name" value="Nudix"/>
    <property type="match status" value="1"/>
</dbReference>
<evidence type="ECO:0000256" key="2">
    <source>
        <dbReference type="ARBA" id="ARBA00005582"/>
    </source>
</evidence>
<dbReference type="PROSITE" id="PS51462">
    <property type="entry name" value="NUDIX"/>
    <property type="match status" value="1"/>
</dbReference>
<evidence type="ECO:0000313" key="20">
    <source>
        <dbReference type="EMBL" id="MBI6180246.1"/>
    </source>
</evidence>
<evidence type="ECO:0000256" key="13">
    <source>
        <dbReference type="ARBA" id="ARBA00040794"/>
    </source>
</evidence>
<evidence type="ECO:0000256" key="18">
    <source>
        <dbReference type="PIRSR" id="PIRSR603561-2"/>
    </source>
</evidence>
<keyword evidence="20" id="KW-0547">Nucleotide-binding</keyword>
<reference evidence="20 23" key="1">
    <citation type="submission" date="2020-12" db="EMBL/GenBank/DDBJ databases">
        <title>Enhanced detection system for hospital associated transmission using whole genome sequencing surveillance.</title>
        <authorList>
            <person name="Harrison L.H."/>
            <person name="Van Tyne D."/>
            <person name="Marsh J.W."/>
            <person name="Griffith M.P."/>
            <person name="Snyder D.J."/>
            <person name="Cooper V.S."/>
            <person name="Mustapha M."/>
        </authorList>
    </citation>
    <scope>NUCLEOTIDE SEQUENCE [LARGE SCALE GENOMIC DNA]</scope>
    <source>
        <strain evidence="20 23">SER00238</strain>
    </source>
</reference>
<dbReference type="GO" id="GO:0046872">
    <property type="term" value="F:metal ion binding"/>
    <property type="evidence" value="ECO:0007669"/>
    <property type="project" value="UniProtKB-KW"/>
</dbReference>
<dbReference type="InterPro" id="IPR015797">
    <property type="entry name" value="NUDIX_hydrolase-like_dom_sf"/>
</dbReference>
<reference evidence="21 22" key="2">
    <citation type="submission" date="2021-01" db="EMBL/GenBank/DDBJ databases">
        <title>Chromosome sequence of Serratia proteamaculans strain 94 rif-r, isolated from spoiled beef.</title>
        <authorList>
            <person name="Zaytseva Y.V."/>
            <person name="Iablokov S.N."/>
            <person name="Klyukina A."/>
        </authorList>
    </citation>
    <scope>NUCLEOTIDE SEQUENCE [LARGE SCALE GENOMIC DNA]</scope>
    <source>
        <strain evidence="21 22">94 rif-r</strain>
    </source>
</reference>
<feature type="binding site" evidence="17">
    <location>
        <position position="28"/>
    </location>
    <ligand>
        <name>8-oxo-dGTP</name>
        <dbReference type="ChEBI" id="CHEBI:77896"/>
    </ligand>
</feature>
<protein>
    <recommendedName>
        <fullName evidence="13">8-oxo-dGTP diphosphatase</fullName>
        <ecNumber evidence="12">3.6.1.55</ecNumber>
    </recommendedName>
    <alternativeName>
        <fullName evidence="16">7,8-dihydro-8-oxoguanine-triphosphatase</fullName>
    </alternativeName>
    <alternativeName>
        <fullName evidence="15">Mutator protein MutT</fullName>
    </alternativeName>
    <alternativeName>
        <fullName evidence="14">dGTP pyrophosphohydrolase</fullName>
    </alternativeName>
</protein>
<feature type="binding site" evidence="17">
    <location>
        <position position="23"/>
    </location>
    <ligand>
        <name>8-oxo-dGTP</name>
        <dbReference type="ChEBI" id="CHEBI:77896"/>
    </ligand>
</feature>
<accession>A0A1W5DU00</accession>
<evidence type="ECO:0000256" key="15">
    <source>
        <dbReference type="ARBA" id="ARBA00041979"/>
    </source>
</evidence>
<feature type="binding site" evidence="18">
    <location>
        <position position="37"/>
    </location>
    <ligand>
        <name>Mg(2+)</name>
        <dbReference type="ChEBI" id="CHEBI:18420"/>
    </ligand>
</feature>
<evidence type="ECO:0000256" key="1">
    <source>
        <dbReference type="ARBA" id="ARBA00001946"/>
    </source>
</evidence>
<dbReference type="PRINTS" id="PR01401">
    <property type="entry name" value="MUTATORMUTT"/>
</dbReference>
<dbReference type="GO" id="GO:0006260">
    <property type="term" value="P:DNA replication"/>
    <property type="evidence" value="ECO:0007669"/>
    <property type="project" value="UniProtKB-KW"/>
</dbReference>
<name>A0A1W5DU00_SERPR</name>
<evidence type="ECO:0000313" key="22">
    <source>
        <dbReference type="Proteomes" id="UP000596176"/>
    </source>
</evidence>
<evidence type="ECO:0000256" key="7">
    <source>
        <dbReference type="ARBA" id="ARBA00022801"/>
    </source>
</evidence>
<dbReference type="InterPro" id="IPR000086">
    <property type="entry name" value="NUDIX_hydrolase_dom"/>
</dbReference>
<dbReference type="EMBL" id="JAEHSL010000003">
    <property type="protein sequence ID" value="MBI6180246.1"/>
    <property type="molecule type" value="Genomic_DNA"/>
</dbReference>
<evidence type="ECO:0000313" key="21">
    <source>
        <dbReference type="EMBL" id="QQX54651.1"/>
    </source>
</evidence>
<dbReference type="GO" id="GO:0035539">
    <property type="term" value="F:8-oxo-7,8-dihydrodeoxyguanosine triphosphate pyrophosphatase activity"/>
    <property type="evidence" value="ECO:0007669"/>
    <property type="project" value="UniProtKB-EC"/>
</dbReference>
<dbReference type="Pfam" id="PF14815">
    <property type="entry name" value="NUDIX_4"/>
    <property type="match status" value="1"/>
</dbReference>
<keyword evidence="3" id="KW-0515">Mutator protein</keyword>
<dbReference type="Proteomes" id="UP000639004">
    <property type="component" value="Unassembled WGS sequence"/>
</dbReference>
<gene>
    <name evidence="21" type="primary">mutT</name>
    <name evidence="20" type="ORF">JEQ07_07500</name>
    <name evidence="21" type="ORF">JKX24_06505</name>
</gene>
<evidence type="ECO:0000256" key="9">
    <source>
        <dbReference type="ARBA" id="ARBA00023204"/>
    </source>
</evidence>
<dbReference type="Gene3D" id="3.90.79.10">
    <property type="entry name" value="Nucleoside Triphosphate Pyrophosphohydrolase"/>
    <property type="match status" value="1"/>
</dbReference>
<keyword evidence="7 21" id="KW-0378">Hydrolase</keyword>
<dbReference type="RefSeq" id="WP_085120238.1">
    <property type="nucleotide sequence ID" value="NZ_CAMIPQ010000001.1"/>
</dbReference>
<dbReference type="InterPro" id="IPR029119">
    <property type="entry name" value="MutY_C"/>
</dbReference>